<organism evidence="3 4">
    <name type="scientific">Paracoccus aurantius</name>
    <dbReference type="NCBI Taxonomy" id="3073814"/>
    <lineage>
        <taxon>Bacteria</taxon>
        <taxon>Pseudomonadati</taxon>
        <taxon>Pseudomonadota</taxon>
        <taxon>Alphaproteobacteria</taxon>
        <taxon>Rhodobacterales</taxon>
        <taxon>Paracoccaceae</taxon>
        <taxon>Paracoccus</taxon>
    </lineage>
</organism>
<dbReference type="Pfam" id="PF02625">
    <property type="entry name" value="XdhC_CoxI"/>
    <property type="match status" value="1"/>
</dbReference>
<name>A0ABU2HLZ6_9RHOB</name>
<gene>
    <name evidence="3" type="ORF">RGQ15_00510</name>
</gene>
<feature type="domain" description="XdhC- CoxI" evidence="1">
    <location>
        <begin position="28"/>
        <end position="92"/>
    </location>
</feature>
<dbReference type="PANTHER" id="PTHR30388:SF4">
    <property type="entry name" value="MOLYBDENUM COFACTOR INSERTION CHAPERONE PAOD"/>
    <property type="match status" value="1"/>
</dbReference>
<protein>
    <submittedName>
        <fullName evidence="3">XdhC family protein</fullName>
    </submittedName>
</protein>
<dbReference type="InterPro" id="IPR027051">
    <property type="entry name" value="XdhC_Rossmann_dom"/>
</dbReference>
<accession>A0ABU2HLZ6</accession>
<dbReference type="Pfam" id="PF13478">
    <property type="entry name" value="XdhC_C"/>
    <property type="match status" value="1"/>
</dbReference>
<dbReference type="PANTHER" id="PTHR30388">
    <property type="entry name" value="ALDEHYDE OXIDOREDUCTASE MOLYBDENUM COFACTOR ASSEMBLY PROTEIN"/>
    <property type="match status" value="1"/>
</dbReference>
<feature type="domain" description="XdhC Rossmann" evidence="2">
    <location>
        <begin position="163"/>
        <end position="302"/>
    </location>
</feature>
<evidence type="ECO:0000259" key="1">
    <source>
        <dbReference type="Pfam" id="PF02625"/>
    </source>
</evidence>
<evidence type="ECO:0000313" key="3">
    <source>
        <dbReference type="EMBL" id="MDS9466058.1"/>
    </source>
</evidence>
<evidence type="ECO:0000313" key="4">
    <source>
        <dbReference type="Proteomes" id="UP001269144"/>
    </source>
</evidence>
<reference evidence="4" key="1">
    <citation type="submission" date="2023-07" db="EMBL/GenBank/DDBJ databases">
        <title>Paracoccus sp. MBLB3053 whole genome sequence.</title>
        <authorList>
            <person name="Hwang C.Y."/>
            <person name="Cho E.-S."/>
            <person name="Seo M.-J."/>
        </authorList>
    </citation>
    <scope>NUCLEOTIDE SEQUENCE [LARGE SCALE GENOMIC DNA]</scope>
    <source>
        <strain evidence="4">MBLB3053</strain>
    </source>
</reference>
<dbReference type="EMBL" id="JAVQLW010000001">
    <property type="protein sequence ID" value="MDS9466058.1"/>
    <property type="molecule type" value="Genomic_DNA"/>
</dbReference>
<comment type="caution">
    <text evidence="3">The sequence shown here is derived from an EMBL/GenBank/DDBJ whole genome shotgun (WGS) entry which is preliminary data.</text>
</comment>
<dbReference type="InterPro" id="IPR003777">
    <property type="entry name" value="XdhC_CoxI"/>
</dbReference>
<proteinExistence type="predicted"/>
<dbReference type="Gene3D" id="3.40.50.720">
    <property type="entry name" value="NAD(P)-binding Rossmann-like Domain"/>
    <property type="match status" value="1"/>
</dbReference>
<keyword evidence="4" id="KW-1185">Reference proteome</keyword>
<dbReference type="RefSeq" id="WP_311158250.1">
    <property type="nucleotide sequence ID" value="NZ_JAVQLW010000001.1"/>
</dbReference>
<dbReference type="Proteomes" id="UP001269144">
    <property type="component" value="Unassembled WGS sequence"/>
</dbReference>
<sequence length="309" mass="32866">MRDQQISATNGLIARASIRASDLPLAGASRATGLAIVTGIDGPSYRPLGATMVLAADGELRGSISSGCIDADIARHVAEVVQSGQARQLRYGMGSPFRDLELPCGGGLDIRVLLAPAEGELTRIVADLEARKTLHLWLGEALRDEPVPGASMQMVVDPDPRFAVFGKGPEAVAFARMTAAAGYETVLVSPDDETLAAAEGNRLCPVRLLPAGAFDVRMDAHTAAVLFFHDHDLEPEILSRLLPGPAFYVGAQGSHRTAERRLQRLRERGVDETALARLRGPIGVIPSTRDPRTLAASVLAEILAEACRR</sequence>
<dbReference type="InterPro" id="IPR052698">
    <property type="entry name" value="MoCofactor_Util/Proc"/>
</dbReference>
<evidence type="ECO:0000259" key="2">
    <source>
        <dbReference type="Pfam" id="PF13478"/>
    </source>
</evidence>